<name>A0A9P3GMY8_9APHY</name>
<comment type="caution">
    <text evidence="1">The sequence shown here is derived from an EMBL/GenBank/DDBJ whole genome shotgun (WGS) entry which is preliminary data.</text>
</comment>
<keyword evidence="2" id="KW-1185">Reference proteome</keyword>
<dbReference type="AlphaFoldDB" id="A0A9P3GMY8"/>
<organism evidence="1 2">
    <name type="scientific">Phanerochaete sordida</name>
    <dbReference type="NCBI Taxonomy" id="48140"/>
    <lineage>
        <taxon>Eukaryota</taxon>
        <taxon>Fungi</taxon>
        <taxon>Dikarya</taxon>
        <taxon>Basidiomycota</taxon>
        <taxon>Agaricomycotina</taxon>
        <taxon>Agaricomycetes</taxon>
        <taxon>Polyporales</taxon>
        <taxon>Phanerochaetaceae</taxon>
        <taxon>Phanerochaete</taxon>
    </lineage>
</organism>
<evidence type="ECO:0000313" key="1">
    <source>
        <dbReference type="EMBL" id="GJE97898.1"/>
    </source>
</evidence>
<accession>A0A9P3GMY8</accession>
<sequence>MDELLARLGGLGPLFFALPEVTTELMEGIPILTSVDPPPTSDEWARFVFHARRVRELHLLGTSWCFDDVHTERAFLDILRDHYPGQVLPHLRELDVDLDQYTALRAERFLQSSLVTLRAKTARSLEDNVAFVTRLADISDLQHIQLWYEHYDGPGCVALAKEVSTTVQALHGLRALDGGYHCLSIDALAHLSGLPSFVTLSLGTTSDNISTPESLLSGKFACLTTLCVEFTPGTSPAEWAPFLRAFSSAPIHTLRLAVKDEVLEEDTSPSELLPLLGALGAFPSLHVLELDIDVYLDAELWSGSFLDSTALEPLFRVHTIKDLTFLGAPLSFAPPFMRAAADAWPALEVLRLHSDRNCEAPPETCVPLADLALLAVGCPHLALVDVALAPVPADWTWEELPGVPASRARRVVLAYTEIAPEAAPAVAAFLDRYFPEAALEQDGDGGLRVEVLRVGETLQRIQQLRKAPSK</sequence>
<evidence type="ECO:0008006" key="3">
    <source>
        <dbReference type="Google" id="ProtNLM"/>
    </source>
</evidence>
<dbReference type="Proteomes" id="UP000703269">
    <property type="component" value="Unassembled WGS sequence"/>
</dbReference>
<dbReference type="InterPro" id="IPR032675">
    <property type="entry name" value="LRR_dom_sf"/>
</dbReference>
<evidence type="ECO:0000313" key="2">
    <source>
        <dbReference type="Proteomes" id="UP000703269"/>
    </source>
</evidence>
<protein>
    <recommendedName>
        <fullName evidence="3">F-box domain-containing protein</fullName>
    </recommendedName>
</protein>
<proteinExistence type="predicted"/>
<gene>
    <name evidence="1" type="ORF">PsYK624_141200</name>
</gene>
<dbReference type="EMBL" id="BPQB01000078">
    <property type="protein sequence ID" value="GJE97898.1"/>
    <property type="molecule type" value="Genomic_DNA"/>
</dbReference>
<dbReference type="Gene3D" id="3.80.10.10">
    <property type="entry name" value="Ribonuclease Inhibitor"/>
    <property type="match status" value="1"/>
</dbReference>
<dbReference type="SUPFAM" id="SSF52047">
    <property type="entry name" value="RNI-like"/>
    <property type="match status" value="1"/>
</dbReference>
<reference evidence="1 2" key="1">
    <citation type="submission" date="2021-08" db="EMBL/GenBank/DDBJ databases">
        <title>Draft Genome Sequence of Phanerochaete sordida strain YK-624.</title>
        <authorList>
            <person name="Mori T."/>
            <person name="Dohra H."/>
            <person name="Suzuki T."/>
            <person name="Kawagishi H."/>
            <person name="Hirai H."/>
        </authorList>
    </citation>
    <scope>NUCLEOTIDE SEQUENCE [LARGE SCALE GENOMIC DNA]</scope>
    <source>
        <strain evidence="1 2">YK-624</strain>
    </source>
</reference>